<dbReference type="PANTHER" id="PTHR11133">
    <property type="entry name" value="SACCHAROPINE DEHYDROGENASE"/>
    <property type="match status" value="1"/>
</dbReference>
<dbReference type="EMBL" id="JAKMXF010000011">
    <property type="protein sequence ID" value="KAI6661620.1"/>
    <property type="molecule type" value="Genomic_DNA"/>
</dbReference>
<dbReference type="Pfam" id="PF03435">
    <property type="entry name" value="Sacchrp_dh_NADP"/>
    <property type="match status" value="1"/>
</dbReference>
<evidence type="ECO:0000256" key="1">
    <source>
        <dbReference type="ARBA" id="ARBA00023002"/>
    </source>
</evidence>
<dbReference type="AlphaFoldDB" id="A0AAV7KKV6"/>
<dbReference type="GO" id="GO:0005737">
    <property type="term" value="C:cytoplasm"/>
    <property type="evidence" value="ECO:0007669"/>
    <property type="project" value="TreeGrafter"/>
</dbReference>
<dbReference type="PANTHER" id="PTHR11133:SF23">
    <property type="entry name" value="SACCHAROPINE DEHYDROGENASE [NAD(+), L-LYSINE-FORMING]"/>
    <property type="match status" value="1"/>
</dbReference>
<name>A0AAV7KKV6_9METZ</name>
<dbReference type="InterPro" id="IPR051168">
    <property type="entry name" value="AASS"/>
</dbReference>
<gene>
    <name evidence="4" type="ORF">LOD99_13493</name>
</gene>
<evidence type="ECO:0000259" key="2">
    <source>
        <dbReference type="Pfam" id="PF03435"/>
    </source>
</evidence>
<evidence type="ECO:0000259" key="3">
    <source>
        <dbReference type="Pfam" id="PF16653"/>
    </source>
</evidence>
<dbReference type="InterPro" id="IPR032095">
    <property type="entry name" value="Sacchrp_dh-like_C"/>
</dbReference>
<dbReference type="InterPro" id="IPR005097">
    <property type="entry name" value="Sacchrp_dh_NADP-bd"/>
</dbReference>
<protein>
    <submittedName>
        <fullName evidence="4">Lysine-ketoglutarate reductase/saccharopine dehydrogenase</fullName>
    </submittedName>
</protein>
<feature type="domain" description="Saccharopine dehydrogenase-like C-terminal" evidence="3">
    <location>
        <begin position="166"/>
        <end position="482"/>
    </location>
</feature>
<accession>A0AAV7KKV6</accession>
<keyword evidence="1" id="KW-0560">Oxidoreductase</keyword>
<reference evidence="4 5" key="1">
    <citation type="journal article" date="2023" name="BMC Biol.">
        <title>The compact genome of the sponge Oopsacas minuta (Hexactinellida) is lacking key metazoan core genes.</title>
        <authorList>
            <person name="Santini S."/>
            <person name="Schenkelaars Q."/>
            <person name="Jourda C."/>
            <person name="Duchesne M."/>
            <person name="Belahbib H."/>
            <person name="Rocher C."/>
            <person name="Selva M."/>
            <person name="Riesgo A."/>
            <person name="Vervoort M."/>
            <person name="Leys S.P."/>
            <person name="Kodjabachian L."/>
            <person name="Le Bivic A."/>
            <person name="Borchiellini C."/>
            <person name="Claverie J.M."/>
            <person name="Renard E."/>
        </authorList>
    </citation>
    <scope>NUCLEOTIDE SEQUENCE [LARGE SCALE GENOMIC DNA]</scope>
    <source>
        <strain evidence="4">SPO-2</strain>
    </source>
</reference>
<dbReference type="GO" id="GO:0019878">
    <property type="term" value="P:lysine biosynthetic process via aminoadipic acid"/>
    <property type="evidence" value="ECO:0007669"/>
    <property type="project" value="TreeGrafter"/>
</dbReference>
<dbReference type="Proteomes" id="UP001165289">
    <property type="component" value="Unassembled WGS sequence"/>
</dbReference>
<organism evidence="4 5">
    <name type="scientific">Oopsacas minuta</name>
    <dbReference type="NCBI Taxonomy" id="111878"/>
    <lineage>
        <taxon>Eukaryota</taxon>
        <taxon>Metazoa</taxon>
        <taxon>Porifera</taxon>
        <taxon>Hexactinellida</taxon>
        <taxon>Hexasterophora</taxon>
        <taxon>Lyssacinosida</taxon>
        <taxon>Leucopsacidae</taxon>
        <taxon>Oopsacas</taxon>
    </lineage>
</organism>
<proteinExistence type="predicted"/>
<evidence type="ECO:0000313" key="5">
    <source>
        <dbReference type="Proteomes" id="UP001165289"/>
    </source>
</evidence>
<dbReference type="SUPFAM" id="SSF55347">
    <property type="entry name" value="Glyceraldehyde-3-phosphate dehydrogenase-like, C-terminal domain"/>
    <property type="match status" value="1"/>
</dbReference>
<sequence length="492" mass="55810">MLLTKTFQRFSSLANSPYPRLHPHFVPTLQTTESTTTKVPLPLTSPKNVIVLGAGLVSRPLIKYFARDPMLNIKILTKDLGNDTHFYDNNVQLYDVDCMDKDVMTDFLDQCDLVISLLPRKMHFNVANMCLESRRCLVTPSYASPELLSLDKEARDRGILILNELGLAPGIDHMLSKRIFDEVENNGGKVTAYNSWTGGLPTPKSVDNSMGYKFTWDPEGVLMNIWNPIKFIENSHLFNSDGGEIIKFLRPINILDGLELEGYPNRDSAKYIELYKIPHAKTVLRGTLRFSGYYRALEAFRKIGLLTREPLDWEVTDGMTFREFIDITIRQNYPSLPSHYSTEQLLLKVLDNDEKSFADLKSLGLLSDTLIEPGRNPVQILASFMTKWYHLKPGDRDWAVTIQRVEIEWGEGSKSRMVAMYSLLGGDVSMGEDTAMAVSVGLPIAIAAKLILRREINETGVHYPLKANMYKPILKELEEEGLEFSNISYPLF</sequence>
<comment type="caution">
    <text evidence="4">The sequence shown here is derived from an EMBL/GenBank/DDBJ whole genome shotgun (WGS) entry which is preliminary data.</text>
</comment>
<dbReference type="Pfam" id="PF16653">
    <property type="entry name" value="Sacchrp_dh_C"/>
    <property type="match status" value="1"/>
</dbReference>
<evidence type="ECO:0000313" key="4">
    <source>
        <dbReference type="EMBL" id="KAI6661620.1"/>
    </source>
</evidence>
<dbReference type="Gene3D" id="1.10.1870.10">
    <property type="entry name" value="Domain 3, Saccharopine reductase"/>
    <property type="match status" value="1"/>
</dbReference>
<dbReference type="GO" id="GO:0004753">
    <property type="term" value="F:saccharopine dehydrogenase activity"/>
    <property type="evidence" value="ECO:0007669"/>
    <property type="project" value="TreeGrafter"/>
</dbReference>
<feature type="domain" description="Saccharopine dehydrogenase NADP binding" evidence="2">
    <location>
        <begin position="49"/>
        <end position="161"/>
    </location>
</feature>
<keyword evidence="5" id="KW-1185">Reference proteome</keyword>
<dbReference type="Gene3D" id="3.40.50.720">
    <property type="entry name" value="NAD(P)-binding Rossmann-like Domain"/>
    <property type="match status" value="1"/>
</dbReference>
<dbReference type="SUPFAM" id="SSF51735">
    <property type="entry name" value="NAD(P)-binding Rossmann-fold domains"/>
    <property type="match status" value="1"/>
</dbReference>
<dbReference type="Gene3D" id="3.30.360.10">
    <property type="entry name" value="Dihydrodipicolinate Reductase, domain 2"/>
    <property type="match status" value="1"/>
</dbReference>
<dbReference type="InterPro" id="IPR036291">
    <property type="entry name" value="NAD(P)-bd_dom_sf"/>
</dbReference>